<name>A0A3A8QVA8_9BACT</name>
<comment type="caution">
    <text evidence="1">The sequence shown here is derived from an EMBL/GenBank/DDBJ whole genome shotgun (WGS) entry which is preliminary data.</text>
</comment>
<dbReference type="OrthoDB" id="5494882at2"/>
<dbReference type="EMBL" id="RAWK01000039">
    <property type="protein sequence ID" value="RKH70870.1"/>
    <property type="molecule type" value="Genomic_DNA"/>
</dbReference>
<protein>
    <submittedName>
        <fullName evidence="1">Uncharacterized protein</fullName>
    </submittedName>
</protein>
<evidence type="ECO:0000313" key="1">
    <source>
        <dbReference type="EMBL" id="RKH70870.1"/>
    </source>
</evidence>
<gene>
    <name evidence="1" type="ORF">D7W81_08745</name>
</gene>
<proteinExistence type="predicted"/>
<evidence type="ECO:0000313" key="2">
    <source>
        <dbReference type="Proteomes" id="UP000267003"/>
    </source>
</evidence>
<reference evidence="2" key="1">
    <citation type="submission" date="2018-09" db="EMBL/GenBank/DDBJ databases">
        <authorList>
            <person name="Livingstone P.G."/>
            <person name="Whitworth D.E."/>
        </authorList>
    </citation>
    <scope>NUCLEOTIDE SEQUENCE [LARGE SCALE GENOMIC DNA]</scope>
    <source>
        <strain evidence="2">AB050A</strain>
    </source>
</reference>
<organism evidence="1 2">
    <name type="scientific">Corallococcus aberystwythensis</name>
    <dbReference type="NCBI Taxonomy" id="2316722"/>
    <lineage>
        <taxon>Bacteria</taxon>
        <taxon>Pseudomonadati</taxon>
        <taxon>Myxococcota</taxon>
        <taxon>Myxococcia</taxon>
        <taxon>Myxococcales</taxon>
        <taxon>Cystobacterineae</taxon>
        <taxon>Myxococcaceae</taxon>
        <taxon>Corallococcus</taxon>
    </lineage>
</organism>
<keyword evidence="2" id="KW-1185">Reference proteome</keyword>
<dbReference type="AlphaFoldDB" id="A0A3A8QVA8"/>
<dbReference type="Proteomes" id="UP000267003">
    <property type="component" value="Unassembled WGS sequence"/>
</dbReference>
<sequence length="288" mass="31756">MAEGEPGRSGAADMSEFVDDLEKEARGRFVRWDRALWSAFLNGPVVHLGRGLESGDAAAGEELLRNYLRLGAEGIGLGYMYPGSAGRQNFFTLAWSDLLPRLLPELKQDEQAPALARMWNLSENLESAPPWVQRLFCRLGANLSSLKDLEGHLHTIANEAMEPPSQTLDDTSTAQWVDLSQEDSRFMPGEMHFLAPAVVCVHDRHRATAAGGRDAATQGVWLVKKPMLLGPMGCNERLEPSTGKPSKALTSLAQRDPRAGDWYSTQHNEWRAVATMHTSQWLAVILPA</sequence>
<accession>A0A3A8QVA8</accession>